<feature type="compositionally biased region" description="Polar residues" evidence="1">
    <location>
        <begin position="50"/>
        <end position="62"/>
    </location>
</feature>
<organism evidence="3 4">
    <name type="scientific">Austropuccinia psidii MF-1</name>
    <dbReference type="NCBI Taxonomy" id="1389203"/>
    <lineage>
        <taxon>Eukaryota</taxon>
        <taxon>Fungi</taxon>
        <taxon>Dikarya</taxon>
        <taxon>Basidiomycota</taxon>
        <taxon>Pucciniomycotina</taxon>
        <taxon>Pucciniomycetes</taxon>
        <taxon>Pucciniales</taxon>
        <taxon>Sphaerophragmiaceae</taxon>
        <taxon>Austropuccinia</taxon>
    </lineage>
</organism>
<dbReference type="EMBL" id="AVOT02004436">
    <property type="protein sequence ID" value="MBW0476353.1"/>
    <property type="molecule type" value="Genomic_DNA"/>
</dbReference>
<dbReference type="Proteomes" id="UP000765509">
    <property type="component" value="Unassembled WGS sequence"/>
</dbReference>
<name>A0A9Q3C4F2_9BASI</name>
<keyword evidence="4" id="KW-1185">Reference proteome</keyword>
<proteinExistence type="predicted"/>
<evidence type="ECO:0000256" key="2">
    <source>
        <dbReference type="SAM" id="SignalP"/>
    </source>
</evidence>
<keyword evidence="2" id="KW-0732">Signal</keyword>
<sequence>MGLKHQINFSFLLLSHFSSSNHTGSSPPPIEQNPQKHPPQDSPFPPLPCEQTQRKPTPSPSGIQWLEDLFHSEQKGIPFLILAFKVSELTLPSFLAPFQHDELPICTLTTPILGPSEVPPTDNDSTCEPWHEVALMHSTEVPFDNYEISLLFMLPAFPHPSFDHLQLIQPLPTLS</sequence>
<feature type="region of interest" description="Disordered" evidence="1">
    <location>
        <begin position="19"/>
        <end position="63"/>
    </location>
</feature>
<evidence type="ECO:0000313" key="3">
    <source>
        <dbReference type="EMBL" id="MBW0476353.1"/>
    </source>
</evidence>
<comment type="caution">
    <text evidence="3">The sequence shown here is derived from an EMBL/GenBank/DDBJ whole genome shotgun (WGS) entry which is preliminary data.</text>
</comment>
<feature type="compositionally biased region" description="Pro residues" evidence="1">
    <location>
        <begin position="26"/>
        <end position="48"/>
    </location>
</feature>
<evidence type="ECO:0000256" key="1">
    <source>
        <dbReference type="SAM" id="MobiDB-lite"/>
    </source>
</evidence>
<evidence type="ECO:0000313" key="4">
    <source>
        <dbReference type="Proteomes" id="UP000765509"/>
    </source>
</evidence>
<gene>
    <name evidence="3" type="ORF">O181_016068</name>
</gene>
<dbReference type="AlphaFoldDB" id="A0A9Q3C4F2"/>
<feature type="chain" id="PRO_5040424316" evidence="2">
    <location>
        <begin position="21"/>
        <end position="175"/>
    </location>
</feature>
<reference evidence="3" key="1">
    <citation type="submission" date="2021-03" db="EMBL/GenBank/DDBJ databases">
        <title>Draft genome sequence of rust myrtle Austropuccinia psidii MF-1, a brazilian biotype.</title>
        <authorList>
            <person name="Quecine M.C."/>
            <person name="Pachon D.M.R."/>
            <person name="Bonatelli M.L."/>
            <person name="Correr F.H."/>
            <person name="Franceschini L.M."/>
            <person name="Leite T.F."/>
            <person name="Margarido G.R.A."/>
            <person name="Almeida C.A."/>
            <person name="Ferrarezi J.A."/>
            <person name="Labate C.A."/>
        </authorList>
    </citation>
    <scope>NUCLEOTIDE SEQUENCE</scope>
    <source>
        <strain evidence="3">MF-1</strain>
    </source>
</reference>
<protein>
    <submittedName>
        <fullName evidence="3">Uncharacterized protein</fullName>
    </submittedName>
</protein>
<feature type="signal peptide" evidence="2">
    <location>
        <begin position="1"/>
        <end position="20"/>
    </location>
</feature>
<accession>A0A9Q3C4F2</accession>